<name>A0ABR6KFT8_9BACT</name>
<feature type="domain" description="FecR protein" evidence="2">
    <location>
        <begin position="178"/>
        <end position="271"/>
    </location>
</feature>
<dbReference type="Pfam" id="PF04773">
    <property type="entry name" value="FecR"/>
    <property type="match status" value="1"/>
</dbReference>
<dbReference type="Gene3D" id="2.60.120.1440">
    <property type="match status" value="1"/>
</dbReference>
<evidence type="ECO:0000259" key="2">
    <source>
        <dbReference type="Pfam" id="PF04773"/>
    </source>
</evidence>
<evidence type="ECO:0000256" key="1">
    <source>
        <dbReference type="SAM" id="Phobius"/>
    </source>
</evidence>
<evidence type="ECO:0000313" key="4">
    <source>
        <dbReference type="EMBL" id="MBB4620371.1"/>
    </source>
</evidence>
<dbReference type="PANTHER" id="PTHR30273:SF2">
    <property type="entry name" value="PROTEIN FECR"/>
    <property type="match status" value="1"/>
</dbReference>
<comment type="caution">
    <text evidence="4">The sequence shown here is derived from an EMBL/GenBank/DDBJ whole genome shotgun (WGS) entry which is preliminary data.</text>
</comment>
<evidence type="ECO:0000259" key="3">
    <source>
        <dbReference type="Pfam" id="PF16344"/>
    </source>
</evidence>
<dbReference type="RefSeq" id="WP_183668432.1">
    <property type="nucleotide sequence ID" value="NZ_BMPB01000006.1"/>
</dbReference>
<dbReference type="Proteomes" id="UP000533637">
    <property type="component" value="Unassembled WGS sequence"/>
</dbReference>
<accession>A0ABR6KFT8</accession>
<dbReference type="PANTHER" id="PTHR30273">
    <property type="entry name" value="PERIPLASMIC SIGNAL SENSOR AND SIGMA FACTOR ACTIVATOR FECR-RELATED"/>
    <property type="match status" value="1"/>
</dbReference>
<keyword evidence="1" id="KW-0812">Transmembrane</keyword>
<dbReference type="InterPro" id="IPR006860">
    <property type="entry name" value="FecR"/>
</dbReference>
<organism evidence="4 5">
    <name type="scientific">Parabacteroides faecis</name>
    <dbReference type="NCBI Taxonomy" id="1217282"/>
    <lineage>
        <taxon>Bacteria</taxon>
        <taxon>Pseudomonadati</taxon>
        <taxon>Bacteroidota</taxon>
        <taxon>Bacteroidia</taxon>
        <taxon>Bacteroidales</taxon>
        <taxon>Tannerellaceae</taxon>
        <taxon>Parabacteroides</taxon>
    </lineage>
</organism>
<keyword evidence="5" id="KW-1185">Reference proteome</keyword>
<feature type="domain" description="Protein FecR C-terminal" evidence="3">
    <location>
        <begin position="315"/>
        <end position="383"/>
    </location>
</feature>
<keyword evidence="1" id="KW-0472">Membrane</keyword>
<dbReference type="EMBL" id="JACHOC010000001">
    <property type="protein sequence ID" value="MBB4620371.1"/>
    <property type="molecule type" value="Genomic_DNA"/>
</dbReference>
<protein>
    <submittedName>
        <fullName evidence="4">Ferric-dicitrate binding protein FerR (Iron transport regulator)</fullName>
    </submittedName>
</protein>
<feature type="transmembrane region" description="Helical" evidence="1">
    <location>
        <begin position="87"/>
        <end position="106"/>
    </location>
</feature>
<sequence>MESDKIYKIILTVLAGEETQEEHEQLSAWLNESEENRREYSQIERLYQLSSSSSSKKVSSYYDVEQAWKFVKGQTIDKRKSFIFRKWISYAAMLTLLLTAGMFYLYKQQLYSLSSQVNLEQLKEPILLLDNGETISLDKDTFSIENEHTIIHKKAKVLSYVPQEKEEQNIKTDRKNRLVIPKGKTYELKLSDGTHVWLNSESELIYPTNFTGNTREVILRGEAFFDVAKDASKPFIVENNQMKIKVLGTSFNVSGYVSERLQNVTLVNGSVQVQIDNDSAFRISPSEQFSYDKEKQTTSIQVVNTDLYTAWTEGKYIFKDTRLEDILSKLQRWYDFEIIYLQEELKNRRFSIVINREDNLKDVLEVISFTSNVKLVQENNIIKVKYLEKGGE</sequence>
<keyword evidence="1" id="KW-1133">Transmembrane helix</keyword>
<dbReference type="InterPro" id="IPR012373">
    <property type="entry name" value="Ferrdict_sens_TM"/>
</dbReference>
<proteinExistence type="predicted"/>
<reference evidence="4 5" key="1">
    <citation type="submission" date="2020-08" db="EMBL/GenBank/DDBJ databases">
        <title>Genomic Encyclopedia of Type Strains, Phase IV (KMG-IV): sequencing the most valuable type-strain genomes for metagenomic binning, comparative biology and taxonomic classification.</title>
        <authorList>
            <person name="Goeker M."/>
        </authorList>
    </citation>
    <scope>NUCLEOTIDE SEQUENCE [LARGE SCALE GENOMIC DNA]</scope>
    <source>
        <strain evidence="4 5">DSM 102983</strain>
    </source>
</reference>
<gene>
    <name evidence="4" type="ORF">GGQ57_000245</name>
</gene>
<evidence type="ECO:0000313" key="5">
    <source>
        <dbReference type="Proteomes" id="UP000533637"/>
    </source>
</evidence>
<dbReference type="InterPro" id="IPR032508">
    <property type="entry name" value="FecR_C"/>
</dbReference>
<dbReference type="Pfam" id="PF16344">
    <property type="entry name" value="FecR_C"/>
    <property type="match status" value="1"/>
</dbReference>
<dbReference type="Gene3D" id="3.55.50.30">
    <property type="match status" value="1"/>
</dbReference>